<accession>A0A507DV25</accession>
<feature type="region of interest" description="Disordered" evidence="7">
    <location>
        <begin position="382"/>
        <end position="407"/>
    </location>
</feature>
<dbReference type="InterPro" id="IPR011990">
    <property type="entry name" value="TPR-like_helical_dom_sf"/>
</dbReference>
<dbReference type="PANTHER" id="PTHR15081:SF1">
    <property type="entry name" value="NUCLEAR AUTOANTIGENIC SPERM PROTEIN"/>
    <property type="match status" value="1"/>
</dbReference>
<evidence type="ECO:0000256" key="1">
    <source>
        <dbReference type="ARBA" id="ARBA00004123"/>
    </source>
</evidence>
<feature type="repeat" description="TPR" evidence="6">
    <location>
        <begin position="211"/>
        <end position="244"/>
    </location>
</feature>
<evidence type="ECO:0000256" key="3">
    <source>
        <dbReference type="ARBA" id="ARBA00022737"/>
    </source>
</evidence>
<evidence type="ECO:0008006" key="10">
    <source>
        <dbReference type="Google" id="ProtNLM"/>
    </source>
</evidence>
<proteinExistence type="inferred from homology"/>
<protein>
    <recommendedName>
        <fullName evidence="10">Tetratricopeptide SHNi-TPR domain-containing protein</fullName>
    </recommendedName>
</protein>
<keyword evidence="4 6" id="KW-0802">TPR repeat</keyword>
<evidence type="ECO:0000256" key="7">
    <source>
        <dbReference type="SAM" id="MobiDB-lite"/>
    </source>
</evidence>
<evidence type="ECO:0000256" key="2">
    <source>
        <dbReference type="ARBA" id="ARBA00008402"/>
    </source>
</evidence>
<name>A0A507DV25_9FUNG</name>
<comment type="subcellular location">
    <subcellularLocation>
        <location evidence="1">Nucleus</location>
    </subcellularLocation>
</comment>
<dbReference type="Gene3D" id="1.25.40.10">
    <property type="entry name" value="Tetratricopeptide repeat domain"/>
    <property type="match status" value="1"/>
</dbReference>
<evidence type="ECO:0000256" key="4">
    <source>
        <dbReference type="ARBA" id="ARBA00022803"/>
    </source>
</evidence>
<keyword evidence="9" id="KW-1185">Reference proteome</keyword>
<organism evidence="8 9">
    <name type="scientific">Powellomyces hirtus</name>
    <dbReference type="NCBI Taxonomy" id="109895"/>
    <lineage>
        <taxon>Eukaryota</taxon>
        <taxon>Fungi</taxon>
        <taxon>Fungi incertae sedis</taxon>
        <taxon>Chytridiomycota</taxon>
        <taxon>Chytridiomycota incertae sedis</taxon>
        <taxon>Chytridiomycetes</taxon>
        <taxon>Spizellomycetales</taxon>
        <taxon>Powellomycetaceae</taxon>
        <taxon>Powellomyces</taxon>
    </lineage>
</organism>
<evidence type="ECO:0000256" key="6">
    <source>
        <dbReference type="PROSITE-ProRule" id="PRU00339"/>
    </source>
</evidence>
<feature type="region of interest" description="Disordered" evidence="7">
    <location>
        <begin position="1"/>
        <end position="32"/>
    </location>
</feature>
<comment type="similarity">
    <text evidence="2">Belongs to the NASP family.</text>
</comment>
<dbReference type="PANTHER" id="PTHR15081">
    <property type="entry name" value="NUCLEAR AUTOANTIGENIC SPERM PROTEIN NASP -RELATED"/>
    <property type="match status" value="1"/>
</dbReference>
<dbReference type="Proteomes" id="UP000318582">
    <property type="component" value="Unassembled WGS sequence"/>
</dbReference>
<dbReference type="GO" id="GO:0006335">
    <property type="term" value="P:DNA replication-dependent chromatin assembly"/>
    <property type="evidence" value="ECO:0007669"/>
    <property type="project" value="TreeGrafter"/>
</dbReference>
<comment type="caution">
    <text evidence="8">The sequence shown here is derived from an EMBL/GenBank/DDBJ whole genome shotgun (WGS) entry which is preliminary data.</text>
</comment>
<gene>
    <name evidence="8" type="ORF">PhCBS80983_g05644</name>
</gene>
<dbReference type="SUPFAM" id="SSF48452">
    <property type="entry name" value="TPR-like"/>
    <property type="match status" value="1"/>
</dbReference>
<dbReference type="AlphaFoldDB" id="A0A507DV25"/>
<dbReference type="InterPro" id="IPR019734">
    <property type="entry name" value="TPR_rpt"/>
</dbReference>
<feature type="compositionally biased region" description="Basic and acidic residues" evidence="7">
    <location>
        <begin position="395"/>
        <end position="407"/>
    </location>
</feature>
<keyword evidence="5" id="KW-0539">Nucleus</keyword>
<evidence type="ECO:0000313" key="9">
    <source>
        <dbReference type="Proteomes" id="UP000318582"/>
    </source>
</evidence>
<feature type="compositionally biased region" description="Polar residues" evidence="7">
    <location>
        <begin position="1"/>
        <end position="25"/>
    </location>
</feature>
<dbReference type="InterPro" id="IPR051730">
    <property type="entry name" value="NASP-like"/>
</dbReference>
<dbReference type="EMBL" id="QEAQ01000130">
    <property type="protein sequence ID" value="TPX55055.1"/>
    <property type="molecule type" value="Genomic_DNA"/>
</dbReference>
<keyword evidence="3" id="KW-0677">Repeat</keyword>
<dbReference type="GO" id="GO:0034080">
    <property type="term" value="P:CENP-A containing chromatin assembly"/>
    <property type="evidence" value="ECO:0007669"/>
    <property type="project" value="TreeGrafter"/>
</dbReference>
<evidence type="ECO:0000313" key="8">
    <source>
        <dbReference type="EMBL" id="TPX55055.1"/>
    </source>
</evidence>
<reference evidence="8 9" key="1">
    <citation type="journal article" date="2019" name="Sci. Rep.">
        <title>Comparative genomics of chytrid fungi reveal insights into the obligate biotrophic and pathogenic lifestyle of Synchytrium endobioticum.</title>
        <authorList>
            <person name="van de Vossenberg B.T.L.H."/>
            <person name="Warris S."/>
            <person name="Nguyen H.D.T."/>
            <person name="van Gent-Pelzer M.P.E."/>
            <person name="Joly D.L."/>
            <person name="van de Geest H.C."/>
            <person name="Bonants P.J.M."/>
            <person name="Smith D.S."/>
            <person name="Levesque C.A."/>
            <person name="van der Lee T.A.J."/>
        </authorList>
    </citation>
    <scope>NUCLEOTIDE SEQUENCE [LARGE SCALE GENOMIC DNA]</scope>
    <source>
        <strain evidence="8 9">CBS 809.83</strain>
    </source>
</reference>
<feature type="region of interest" description="Disordered" evidence="7">
    <location>
        <begin position="343"/>
        <end position="368"/>
    </location>
</feature>
<feature type="compositionally biased region" description="Basic and acidic residues" evidence="7">
    <location>
        <begin position="343"/>
        <end position="352"/>
    </location>
</feature>
<sequence>MTTSDDIPTTEIASQTPTTTNNSTGPLKAASMSETELPIVAGGGGDGWSDDETELVPVEDALAMIAQGEEDIKMKEYSAAADQLSQAVASLSAHYGDGAAECARALHLYGIALYYLAIEKSSVFGNMEQDKANLGPEAMEAATAAMVELLKKGPSRFVFGGDGEAQEVEDTAEPAGDEEALDDLELSYEVLTVAANAYQIVDSEENRKSLADVYLYLGHYHLESDRPNEAKEEYLKALNLKLELKGYSDRELSEARYIYAITLEATGQYESALEQVKLAVADLQKRLDALIATGAAGPKGKQAATEQSLAEGEEVKELNEMKQDLEAKVEEIKMKIEAAKNAKDTVKSEVDKATGGQDGPMQAQVVNAKPVADISGLVKKRKMVAEEPAQEEETDAKKPKMEDAPSV</sequence>
<dbReference type="GO" id="GO:0005654">
    <property type="term" value="C:nucleoplasm"/>
    <property type="evidence" value="ECO:0007669"/>
    <property type="project" value="TreeGrafter"/>
</dbReference>
<dbReference type="STRING" id="109895.A0A507DV25"/>
<dbReference type="PROSITE" id="PS50005">
    <property type="entry name" value="TPR"/>
    <property type="match status" value="1"/>
</dbReference>
<dbReference type="GO" id="GO:0042393">
    <property type="term" value="F:histone binding"/>
    <property type="evidence" value="ECO:0007669"/>
    <property type="project" value="TreeGrafter"/>
</dbReference>
<evidence type="ECO:0000256" key="5">
    <source>
        <dbReference type="ARBA" id="ARBA00023242"/>
    </source>
</evidence>